<keyword evidence="6 8" id="KW-0030">Aminoacyl-tRNA synthetase</keyword>
<keyword evidence="2 8" id="KW-0436">Ligase</keyword>
<comment type="catalytic activity">
    <reaction evidence="7 8">
        <text>tRNA(Arg) + L-arginine + ATP = L-arginyl-tRNA(Arg) + AMP + diphosphate</text>
        <dbReference type="Rhea" id="RHEA:20301"/>
        <dbReference type="Rhea" id="RHEA-COMP:9658"/>
        <dbReference type="Rhea" id="RHEA-COMP:9673"/>
        <dbReference type="ChEBI" id="CHEBI:30616"/>
        <dbReference type="ChEBI" id="CHEBI:32682"/>
        <dbReference type="ChEBI" id="CHEBI:33019"/>
        <dbReference type="ChEBI" id="CHEBI:78442"/>
        <dbReference type="ChEBI" id="CHEBI:78513"/>
        <dbReference type="ChEBI" id="CHEBI:456215"/>
        <dbReference type="EC" id="6.1.1.19"/>
    </reaction>
</comment>
<reference evidence="12 13" key="1">
    <citation type="journal article" date="2016" name="Nat. Commun.">
        <title>Thousands of microbial genomes shed light on interconnected biogeochemical processes in an aquifer system.</title>
        <authorList>
            <person name="Anantharaman K."/>
            <person name="Brown C.T."/>
            <person name="Hug L.A."/>
            <person name="Sharon I."/>
            <person name="Castelle C.J."/>
            <person name="Probst A.J."/>
            <person name="Thomas B.C."/>
            <person name="Singh A."/>
            <person name="Wilkins M.J."/>
            <person name="Karaoz U."/>
            <person name="Brodie E.L."/>
            <person name="Williams K.H."/>
            <person name="Hubbard S.S."/>
            <person name="Banfield J.F."/>
        </authorList>
    </citation>
    <scope>NUCLEOTIDE SEQUENCE [LARGE SCALE GENOMIC DNA]</scope>
</reference>
<evidence type="ECO:0000256" key="2">
    <source>
        <dbReference type="ARBA" id="ARBA00022598"/>
    </source>
</evidence>
<dbReference type="InterPro" id="IPR005148">
    <property type="entry name" value="Arg-tRNA-synth_N"/>
</dbReference>
<evidence type="ECO:0000259" key="10">
    <source>
        <dbReference type="SMART" id="SM00836"/>
    </source>
</evidence>
<dbReference type="Pfam" id="PF03485">
    <property type="entry name" value="Arg_tRNA_synt_N"/>
    <property type="match status" value="1"/>
</dbReference>
<evidence type="ECO:0000256" key="6">
    <source>
        <dbReference type="ARBA" id="ARBA00023146"/>
    </source>
</evidence>
<dbReference type="GO" id="GO:0005737">
    <property type="term" value="C:cytoplasm"/>
    <property type="evidence" value="ECO:0007669"/>
    <property type="project" value="UniProtKB-SubCell"/>
</dbReference>
<dbReference type="SUPFAM" id="SSF52374">
    <property type="entry name" value="Nucleotidylyl transferase"/>
    <property type="match status" value="1"/>
</dbReference>
<dbReference type="PANTHER" id="PTHR11956">
    <property type="entry name" value="ARGINYL-TRNA SYNTHETASE"/>
    <property type="match status" value="1"/>
</dbReference>
<accession>A0A1F5SVW6</accession>
<protein>
    <recommendedName>
        <fullName evidence="8">Arginine--tRNA ligase</fullName>
        <ecNumber evidence="8">6.1.1.19</ecNumber>
    </recommendedName>
    <alternativeName>
        <fullName evidence="8">Arginyl-tRNA synthetase</fullName>
        <shortName evidence="8">ArgRS</shortName>
    </alternativeName>
</protein>
<evidence type="ECO:0000256" key="4">
    <source>
        <dbReference type="ARBA" id="ARBA00022840"/>
    </source>
</evidence>
<comment type="caution">
    <text evidence="12">The sequence shown here is derived from an EMBL/GenBank/DDBJ whole genome shotgun (WGS) entry which is preliminary data.</text>
</comment>
<feature type="domain" description="Arginyl tRNA synthetase N-terminal" evidence="11">
    <location>
        <begin position="5"/>
        <end position="90"/>
    </location>
</feature>
<gene>
    <name evidence="8" type="primary">argS</name>
    <name evidence="12" type="ORF">A3H09_01385</name>
</gene>
<comment type="subcellular location">
    <subcellularLocation>
        <location evidence="8">Cytoplasm</location>
    </subcellularLocation>
</comment>
<evidence type="ECO:0000259" key="11">
    <source>
        <dbReference type="SMART" id="SM01016"/>
    </source>
</evidence>
<dbReference type="HAMAP" id="MF_00123">
    <property type="entry name" value="Arg_tRNA_synth"/>
    <property type="match status" value="1"/>
</dbReference>
<dbReference type="CDD" id="cd07956">
    <property type="entry name" value="Anticodon_Ia_Arg"/>
    <property type="match status" value="1"/>
</dbReference>
<keyword evidence="4 8" id="KW-0067">ATP-binding</keyword>
<dbReference type="EC" id="6.1.1.19" evidence="8"/>
<keyword evidence="3 8" id="KW-0547">Nucleotide-binding</keyword>
<dbReference type="GO" id="GO:0004814">
    <property type="term" value="F:arginine-tRNA ligase activity"/>
    <property type="evidence" value="ECO:0007669"/>
    <property type="project" value="UniProtKB-UniRule"/>
</dbReference>
<dbReference type="Gene3D" id="1.10.730.10">
    <property type="entry name" value="Isoleucyl-tRNA Synthetase, Domain 1"/>
    <property type="match status" value="1"/>
</dbReference>
<evidence type="ECO:0000256" key="7">
    <source>
        <dbReference type="ARBA" id="ARBA00049339"/>
    </source>
</evidence>
<dbReference type="AlphaFoldDB" id="A0A1F5SVW6"/>
<evidence type="ECO:0000256" key="8">
    <source>
        <dbReference type="HAMAP-Rule" id="MF_00123"/>
    </source>
</evidence>
<keyword evidence="8" id="KW-0963">Cytoplasm</keyword>
<dbReference type="GO" id="GO:0005524">
    <property type="term" value="F:ATP binding"/>
    <property type="evidence" value="ECO:0007669"/>
    <property type="project" value="UniProtKB-UniRule"/>
</dbReference>
<evidence type="ECO:0000256" key="9">
    <source>
        <dbReference type="RuleBase" id="RU363038"/>
    </source>
</evidence>
<dbReference type="InterPro" id="IPR001278">
    <property type="entry name" value="Arg-tRNA-ligase"/>
</dbReference>
<dbReference type="SUPFAM" id="SSF55190">
    <property type="entry name" value="Arginyl-tRNA synthetase (ArgRS), N-terminal 'additional' domain"/>
    <property type="match status" value="1"/>
</dbReference>
<dbReference type="InterPro" id="IPR036695">
    <property type="entry name" value="Arg-tRNA-synth_N_sf"/>
</dbReference>
<proteinExistence type="inferred from homology"/>
<keyword evidence="5 8" id="KW-0648">Protein biosynthesis</keyword>
<evidence type="ECO:0000313" key="12">
    <source>
        <dbReference type="EMBL" id="OGF30361.1"/>
    </source>
</evidence>
<feature type="domain" description="DALR anticodon binding" evidence="10">
    <location>
        <begin position="460"/>
        <end position="592"/>
    </location>
</feature>
<comment type="subunit">
    <text evidence="8">Monomer.</text>
</comment>
<dbReference type="Pfam" id="PF05746">
    <property type="entry name" value="DALR_1"/>
    <property type="match status" value="1"/>
</dbReference>
<dbReference type="PRINTS" id="PR01038">
    <property type="entry name" value="TRNASYNTHARG"/>
</dbReference>
<name>A0A1F5SVW6_9BACT</name>
<dbReference type="NCBIfam" id="TIGR00456">
    <property type="entry name" value="argS"/>
    <property type="match status" value="1"/>
</dbReference>
<evidence type="ECO:0000256" key="5">
    <source>
        <dbReference type="ARBA" id="ARBA00022917"/>
    </source>
</evidence>
<dbReference type="Gene3D" id="3.40.50.620">
    <property type="entry name" value="HUPs"/>
    <property type="match status" value="1"/>
</dbReference>
<evidence type="ECO:0000256" key="3">
    <source>
        <dbReference type="ARBA" id="ARBA00022741"/>
    </source>
</evidence>
<dbReference type="InterPro" id="IPR014729">
    <property type="entry name" value="Rossmann-like_a/b/a_fold"/>
</dbReference>
<dbReference type="SMART" id="SM00836">
    <property type="entry name" value="DALR_1"/>
    <property type="match status" value="1"/>
</dbReference>
<dbReference type="InterPro" id="IPR035684">
    <property type="entry name" value="ArgRS_core"/>
</dbReference>
<evidence type="ECO:0000256" key="1">
    <source>
        <dbReference type="ARBA" id="ARBA00005594"/>
    </source>
</evidence>
<comment type="similarity">
    <text evidence="1 8 9">Belongs to the class-I aminoacyl-tRNA synthetase family.</text>
</comment>
<dbReference type="FunFam" id="1.10.730.10:FF:000006">
    <property type="entry name" value="Arginyl-tRNA synthetase 2, mitochondrial"/>
    <property type="match status" value="1"/>
</dbReference>
<dbReference type="SMART" id="SM01016">
    <property type="entry name" value="Arg_tRNA_synt_N"/>
    <property type="match status" value="1"/>
</dbReference>
<dbReference type="InterPro" id="IPR009080">
    <property type="entry name" value="tRNAsynth_Ia_anticodon-bd"/>
</dbReference>
<dbReference type="InterPro" id="IPR008909">
    <property type="entry name" value="DALR_anticod-bd"/>
</dbReference>
<dbReference type="SUPFAM" id="SSF47323">
    <property type="entry name" value="Anticodon-binding domain of a subclass of class I aminoacyl-tRNA synthetases"/>
    <property type="match status" value="1"/>
</dbReference>
<dbReference type="Proteomes" id="UP000176915">
    <property type="component" value="Unassembled WGS sequence"/>
</dbReference>
<dbReference type="GO" id="GO:0006420">
    <property type="term" value="P:arginyl-tRNA aminoacylation"/>
    <property type="evidence" value="ECO:0007669"/>
    <property type="project" value="UniProtKB-UniRule"/>
</dbReference>
<organism evidence="12 13">
    <name type="scientific">Candidatus Falkowbacteria bacterium RIFCSPLOWO2_12_FULL_45_13</name>
    <dbReference type="NCBI Taxonomy" id="1797991"/>
    <lineage>
        <taxon>Bacteria</taxon>
        <taxon>Candidatus Falkowiibacteriota</taxon>
    </lineage>
</organism>
<dbReference type="Gene3D" id="3.30.1360.70">
    <property type="entry name" value="Arginyl tRNA synthetase N-terminal domain"/>
    <property type="match status" value="1"/>
</dbReference>
<evidence type="ECO:0000313" key="13">
    <source>
        <dbReference type="Proteomes" id="UP000176915"/>
    </source>
</evidence>
<feature type="short sequence motif" description="'HIGH' region" evidence="8">
    <location>
        <begin position="128"/>
        <end position="138"/>
    </location>
</feature>
<dbReference type="PANTHER" id="PTHR11956:SF5">
    <property type="entry name" value="ARGININE--TRNA LIGASE, CYTOPLASMIC"/>
    <property type="match status" value="1"/>
</dbReference>
<dbReference type="EMBL" id="MFFY01000053">
    <property type="protein sequence ID" value="OGF30361.1"/>
    <property type="molecule type" value="Genomic_DNA"/>
</dbReference>
<sequence>MSTLDKIKQAIAKAINAALKQKAVKASDLIYPPKPEFGDLSLPCYGIAKLFKKSAVEMAEFLVGANGRSPVPGGVISGVKAIGPFINFTLNKQKLAQGVIGEILKIQEQYGLNRAGKNKKIMVEFAHPNTHKAFHIGHLRNILIGEAIARILTVNGFKIIRANYQGDIGPHIAKCLWGISRLEKEYQTAARAGAKARAEFLGRAYALGSQNYETSEAAKQEITALNKKIYDQDKSIIGLYRATRKWSLDYFAGIYKRLNTKFDRLYFESEVFAGGRRLVLKNLKKGIFEKSQGAVIFKGETYGLHTRVFINSEGNPTYEAKDMGLAELQFKEHNPEKIVHVVGPEQAEYFKVIIKALEIIKPETKGREIHLPYGWVKLREGKMSSRLGNVVLGEWLLDEAKKEVLKIMEDKRNLKNKGQVAEKISSAAVKYSILKSGINTDIAFSLEESISFSGASGPYLQYTYARINSVLRKSEIRNPKSETNPKSKILNSKSQISKVNCAVLVEMKEADLVNKLARYPEIVALAGKNYDPAEIAKYLFELAREFNDYYHAVPVLKARAKIRQARLALIMAVKQTLANGLELLGIETVEEM</sequence>
<dbReference type="Pfam" id="PF00750">
    <property type="entry name" value="tRNA-synt_1d"/>
    <property type="match status" value="1"/>
</dbReference>